<evidence type="ECO:0000256" key="4">
    <source>
        <dbReference type="ARBA" id="ARBA00022837"/>
    </source>
</evidence>
<dbReference type="HOGENOM" id="CLU_234913_0_0_2"/>
<keyword evidence="6" id="KW-1133">Transmembrane helix</keyword>
<feature type="domain" description="Dystroglycan-type cadherin-like" evidence="9">
    <location>
        <begin position="743"/>
        <end position="834"/>
    </location>
</feature>
<dbReference type="SMART" id="SM00112">
    <property type="entry name" value="CA"/>
    <property type="match status" value="6"/>
</dbReference>
<evidence type="ECO:0000256" key="5">
    <source>
        <dbReference type="ARBA" id="ARBA00022889"/>
    </source>
</evidence>
<dbReference type="eggNOG" id="arCOG11020">
    <property type="taxonomic scope" value="Archaea"/>
</dbReference>
<dbReference type="KEGG" id="nev:NTE_02664"/>
<evidence type="ECO:0000256" key="2">
    <source>
        <dbReference type="ARBA" id="ARBA00022692"/>
    </source>
</evidence>
<dbReference type="Pfam" id="PF17963">
    <property type="entry name" value="Big_9"/>
    <property type="match status" value="10"/>
</dbReference>
<feature type="domain" description="Cadherin" evidence="8">
    <location>
        <begin position="762"/>
        <end position="835"/>
    </location>
</feature>
<dbReference type="InterPro" id="IPR015919">
    <property type="entry name" value="Cadherin-like_sf"/>
</dbReference>
<feature type="domain" description="Cadherin" evidence="8">
    <location>
        <begin position="1127"/>
        <end position="1199"/>
    </location>
</feature>
<dbReference type="InterPro" id="IPR059177">
    <property type="entry name" value="GH29D-like_dom"/>
</dbReference>
<keyword evidence="7" id="KW-0472">Membrane</keyword>
<evidence type="ECO:0000256" key="7">
    <source>
        <dbReference type="ARBA" id="ARBA00023136"/>
    </source>
</evidence>
<dbReference type="GO" id="GO:0007156">
    <property type="term" value="P:homophilic cell adhesion via plasma membrane adhesion molecules"/>
    <property type="evidence" value="ECO:0007669"/>
    <property type="project" value="InterPro"/>
</dbReference>
<dbReference type="GO" id="GO:0005911">
    <property type="term" value="C:cell-cell junction"/>
    <property type="evidence" value="ECO:0007669"/>
    <property type="project" value="TreeGrafter"/>
</dbReference>
<protein>
    <submittedName>
        <fullName evidence="10">Putative Ig domain-containing protein</fullName>
    </submittedName>
</protein>
<dbReference type="Pfam" id="PF13290">
    <property type="entry name" value="CHB_HEX_C_1"/>
    <property type="match status" value="1"/>
</dbReference>
<evidence type="ECO:0000259" key="8">
    <source>
        <dbReference type="SMART" id="SM00112"/>
    </source>
</evidence>
<dbReference type="SUPFAM" id="SSF49313">
    <property type="entry name" value="Cadherin-like"/>
    <property type="match status" value="4"/>
</dbReference>
<reference evidence="10 11" key="1">
    <citation type="journal article" date="2014" name="PLoS ONE">
        <title>Genome Sequence of Candidatus Nitrososphaera evergladensis from Group I.1b Enriched from Everglades Soil Reveals Novel Genomic Features of the Ammonia-Oxidizing Archaea.</title>
        <authorList>
            <person name="Zhalnina K.V."/>
            <person name="Dias R."/>
            <person name="Leonard M.T."/>
            <person name="Dorr de Quadros P."/>
            <person name="Camargo F.A."/>
            <person name="Drew J.C."/>
            <person name="Farmerie W.G."/>
            <person name="Daroub S.H."/>
            <person name="Triplett E.W."/>
        </authorList>
    </citation>
    <scope>NUCLEOTIDE SEQUENCE [LARGE SCALE GENOMIC DNA]</scope>
    <source>
        <strain evidence="10 11">SR1</strain>
    </source>
</reference>
<dbReference type="GO" id="GO:0016020">
    <property type="term" value="C:membrane"/>
    <property type="evidence" value="ECO:0007669"/>
    <property type="project" value="UniProtKB-SubCell"/>
</dbReference>
<evidence type="ECO:0000313" key="11">
    <source>
        <dbReference type="Proteomes" id="UP000028194"/>
    </source>
</evidence>
<dbReference type="eggNOG" id="arCOG06534">
    <property type="taxonomic scope" value="Archaea"/>
</dbReference>
<dbReference type="eggNOG" id="arCOG09729">
    <property type="taxonomic scope" value="Archaea"/>
</dbReference>
<comment type="subcellular location">
    <subcellularLocation>
        <location evidence="1">Membrane</location>
    </subcellularLocation>
</comment>
<dbReference type="PANTHER" id="PTHR24025:SF23">
    <property type="entry name" value="NEURAL-CADHERIN"/>
    <property type="match status" value="1"/>
</dbReference>
<feature type="domain" description="Cadherin" evidence="8">
    <location>
        <begin position="1496"/>
        <end position="1570"/>
    </location>
</feature>
<sequence>MNKKIILAIALLAVMVASMVTIPFAYADSAGPRSGTTFAGNVPIASGDFNWVNPSNAASSDNSYATATVTSSLDISNYLRATGFGFTIPTTAIIQGIEVQIERSEANTQTATIFDNVVSLVKNNVVTGQDKGTSTAWPTTDAIATYGGSSDLWGTTWTPADINNANFGVVLSVGRTSGGNEIARVDHMTITVTYFVPSAQGPQSSSTAAGNIAITSGDANWNNAGNITTSNNLYADVTIQNDADISNYLRATGFGFTIPSTATITGIEAKIERSEGGLGNAEIQDNVVSLVKNNVVTGSNKAVTGTNWPTTDTTATYGSSSDLWGTTWTPADINNANFGVVLSVQSNSNTDESARVDHITMTVYYTLPPNTTPTANAQSLNTDEDTSLPITLTGNANDVGQTLTFEIVTNPSHGTLSGFNSATGAVTYNPAADYNGPDSFAFRVNDGFENSSAATVSITVSAVNDAPVASNQSVSTNEDTALPIVLAATDIDGDLLSYEVVDSPAHGTLSGTAPNLTYTPSANYHGSDSFTFKANDGTVDSNTALVSIIVDSVNDAPTADGQSLTTDEDTAATVTLTGSDVEDGATVTYAVTSGPSHGALSGTAPNLTYTPDSNYNGPDEFKFKVTDTESLDSSEAIVSIAVNAVNDAPALAAIGPQTIGELSELAFNASATDSDLADTLTYSMSGEPTGASIDSSTGAFSWTPTEAQGPGSYTFDVIVSDGNGGTDSENVTVTVNEVNLAPSLTNPGSQSVPEGSPVSIQLLAADGDVPANTLTYAATGLPPWAAIDENTGQITGTPGEADDGTSSVTVTVSDGSVNDSQTFDITVTEVNSAPTASDGAVTTSEDTPANVTLVASDTDIPSNTLTYNVTNPSHGTLSGTAPNLTYTPDANYNGPDSFTFKVNDGQADSNDATVTITIDAVNDAPVADDQNVSSDEDAAKSITLTASDVDGDGLTFSVVDGPSHGVLSGTAPNLTYTPDANYNGTDSFTFKANDGAADSNIATVSITVNAVNDAPTADGQNVATNEDTPTGITLAGSDVEDGTAVTFTVTSGPSHGTLAGTAPNLTYTPDTNYNGPDSFAFTVTDSELLDSAEATVSITVNGVNDAPVASDASATTNEDTPTAAIVLPATDSDGDLLTYEIVSGPSNGVLSGTGDSRIYSPNADFSGSDSFTFKANDGTLDSNTATISITVNAVNDVPLANSQSVSTDEDTPVAITLTGNDTEDGALVNYAVTSSPSHGTLNGTAPNLTYTPDAGYNGPDEFKFKVTDSENADSAEATIAVTVSPVNDAPVLAAIDPQTVNELSELAFNASATDSDMADTLAYSLSGEPAGSSMNSTTGAFSWTPAEAQGPGSYTFDVVVSDGNGGTDSKSVTVTVNEVNSAPVANNNDPVITAEDTPVPITLSATDSDQPANTLTYEIVLGPFDGVLSGTAPNLTYAPSSDFTGEDSFTFKVSDGQADSNEVIVYITVTPANDPPSLAQPADQSVPELALASITMSASDSDVPANTLTFGATGLPSWAAINATTGEITGTPGESDDGTSSITVTVSDGNGGTDSKTFSLTVTEVNSAPTASDGLASTGEGTPVSVTLVASDADLPADTLTYSVVDSPSHGTLSGTAPNLTYTPSANYTGPDSFTFKANDGTLDSNIAAISLAVADTTAPTTTAAPAGGTFVGPQSISLTASEPATIYYTTNGTAPTTSSPVYSSPVSITSTTTLKFFAKDAAGNQESVKTEVYTITAADAVKPTVHISVPANGATINGPTSGVTVNISGTSSDNAGGSGIHIVEMRTETSGYSPVTTADGYANWTKSITFKTAGAHQLVARATDSAGNMQWHVININIGMTIDVTRPVVTVTIPVEGSSLSGPSSGVTVNLQGTSSDNFAVQIVEVRTDTSGYSTAATSDGYAHWTKSVVFKTAGAHQLVARATDSAGNMQWHVVNVNIVFTS</sequence>
<dbReference type="Gene3D" id="2.60.40.2810">
    <property type="match status" value="2"/>
</dbReference>
<keyword evidence="4" id="KW-0106">Calcium</keyword>
<keyword evidence="11" id="KW-1185">Reference proteome</keyword>
<dbReference type="STRING" id="1459636.NTE_02664"/>
<dbReference type="PANTHER" id="PTHR24025">
    <property type="entry name" value="DESMOGLEIN FAMILY MEMBER"/>
    <property type="match status" value="1"/>
</dbReference>
<dbReference type="CDD" id="cd11304">
    <property type="entry name" value="Cadherin_repeat"/>
    <property type="match status" value="1"/>
</dbReference>
<dbReference type="InterPro" id="IPR006644">
    <property type="entry name" value="Cadg"/>
</dbReference>
<dbReference type="NCBIfam" id="NF012211">
    <property type="entry name" value="tand_rpt_95"/>
    <property type="match status" value="14"/>
</dbReference>
<evidence type="ECO:0000313" key="10">
    <source>
        <dbReference type="EMBL" id="AIF84707.1"/>
    </source>
</evidence>
<feature type="domain" description="Dystroglycan-type cadherin-like" evidence="9">
    <location>
        <begin position="1476"/>
        <end position="1569"/>
    </location>
</feature>
<dbReference type="RefSeq" id="WP_148701231.1">
    <property type="nucleotide sequence ID" value="NZ_CP007174.1"/>
</dbReference>
<keyword evidence="3" id="KW-0677">Repeat</keyword>
<feature type="domain" description="Cadherin" evidence="8">
    <location>
        <begin position="1403"/>
        <end position="1477"/>
    </location>
</feature>
<feature type="domain" description="Cadherin" evidence="8">
    <location>
        <begin position="1310"/>
        <end position="1384"/>
    </location>
</feature>
<dbReference type="OrthoDB" id="11838at2157"/>
<dbReference type="GO" id="GO:0005509">
    <property type="term" value="F:calcium ion binding"/>
    <property type="evidence" value="ECO:0007669"/>
    <property type="project" value="InterPro"/>
</dbReference>
<evidence type="ECO:0000259" key="9">
    <source>
        <dbReference type="SMART" id="SM00736"/>
    </source>
</evidence>
<dbReference type="Proteomes" id="UP000028194">
    <property type="component" value="Chromosome"/>
</dbReference>
<dbReference type="SMART" id="SM00736">
    <property type="entry name" value="CADG"/>
    <property type="match status" value="4"/>
</dbReference>
<dbReference type="InterPro" id="IPR002126">
    <property type="entry name" value="Cadherin-like_dom"/>
</dbReference>
<feature type="domain" description="Dystroglycan-type cadherin-like" evidence="9">
    <location>
        <begin position="650"/>
        <end position="742"/>
    </location>
</feature>
<organism evidence="10 11">
    <name type="scientific">Candidatus Nitrososphaera evergladensis SR1</name>
    <dbReference type="NCBI Taxonomy" id="1459636"/>
    <lineage>
        <taxon>Archaea</taxon>
        <taxon>Nitrososphaerota</taxon>
        <taxon>Nitrososphaeria</taxon>
        <taxon>Nitrososphaerales</taxon>
        <taxon>Nitrososphaeraceae</taxon>
        <taxon>Nitrososphaera</taxon>
    </lineage>
</organism>
<evidence type="ECO:0000256" key="1">
    <source>
        <dbReference type="ARBA" id="ARBA00004370"/>
    </source>
</evidence>
<gene>
    <name evidence="10" type="ORF">NTE_02664</name>
</gene>
<proteinExistence type="predicted"/>
<keyword evidence="5" id="KW-0130">Cell adhesion</keyword>
<dbReference type="Gene3D" id="2.60.40.10">
    <property type="entry name" value="Immunoglobulins"/>
    <property type="match status" value="6"/>
</dbReference>
<accession>A0A075MVM2</accession>
<dbReference type="InterPro" id="IPR050971">
    <property type="entry name" value="Cadherin-domain_protein"/>
</dbReference>
<keyword evidence="2" id="KW-0812">Transmembrane</keyword>
<dbReference type="EMBL" id="CP007174">
    <property type="protein sequence ID" value="AIF84707.1"/>
    <property type="molecule type" value="Genomic_DNA"/>
</dbReference>
<evidence type="ECO:0000256" key="6">
    <source>
        <dbReference type="ARBA" id="ARBA00022989"/>
    </source>
</evidence>
<dbReference type="Gene3D" id="2.60.40.3440">
    <property type="match status" value="8"/>
</dbReference>
<name>A0A075MVM2_9ARCH</name>
<dbReference type="eggNOG" id="arCOG07781">
    <property type="taxonomic scope" value="Archaea"/>
</dbReference>
<dbReference type="GeneID" id="41598356"/>
<feature type="domain" description="Cadherin" evidence="8">
    <location>
        <begin position="669"/>
        <end position="743"/>
    </location>
</feature>
<feature type="domain" description="Dystroglycan-type cadherin-like" evidence="9">
    <location>
        <begin position="1290"/>
        <end position="1383"/>
    </location>
</feature>
<dbReference type="InterPro" id="IPR013783">
    <property type="entry name" value="Ig-like_fold"/>
</dbReference>
<evidence type="ECO:0000256" key="3">
    <source>
        <dbReference type="ARBA" id="ARBA00022737"/>
    </source>
</evidence>
<dbReference type="Pfam" id="PF05345">
    <property type="entry name" value="He_PIG"/>
    <property type="match status" value="4"/>
</dbReference>